<gene>
    <name evidence="1" type="ORF">SAMN05216222_4204</name>
</gene>
<dbReference type="Proteomes" id="UP000198481">
    <property type="component" value="Chromosome I"/>
</dbReference>
<name>A0A1H2A1D5_9PSED</name>
<protein>
    <submittedName>
        <fullName evidence="1">Uncharacterized protein</fullName>
    </submittedName>
</protein>
<dbReference type="EMBL" id="LT629762">
    <property type="protein sequence ID" value="SDT39730.1"/>
    <property type="molecule type" value="Genomic_DNA"/>
</dbReference>
<accession>A0A1H2A1D5</accession>
<organism evidence="1 2">
    <name type="scientific">Pseudomonas prosekii</name>
    <dbReference type="NCBI Taxonomy" id="1148509"/>
    <lineage>
        <taxon>Bacteria</taxon>
        <taxon>Pseudomonadati</taxon>
        <taxon>Pseudomonadota</taxon>
        <taxon>Gammaproteobacteria</taxon>
        <taxon>Pseudomonadales</taxon>
        <taxon>Pseudomonadaceae</taxon>
        <taxon>Pseudomonas</taxon>
    </lineage>
</organism>
<evidence type="ECO:0000313" key="2">
    <source>
        <dbReference type="Proteomes" id="UP000198481"/>
    </source>
</evidence>
<reference evidence="1 2" key="1">
    <citation type="submission" date="2016-10" db="EMBL/GenBank/DDBJ databases">
        <authorList>
            <person name="de Groot N.N."/>
        </authorList>
    </citation>
    <scope>NUCLEOTIDE SEQUENCE [LARGE SCALE GENOMIC DNA]</scope>
    <source>
        <strain evidence="1 2">LMG 26867</strain>
    </source>
</reference>
<proteinExistence type="predicted"/>
<evidence type="ECO:0000313" key="1">
    <source>
        <dbReference type="EMBL" id="SDT39730.1"/>
    </source>
</evidence>
<sequence length="148" mass="16027">MSAKGTQSLTSAQSPKNFSGTCTAKFLSDGEHLPIDFEGSSFVINYGSLFPKRINYIHIGDTVDGGRYFDFTIDPPRGDGTYPIPLTSSNARFTYNRYGFNIIEGDLILTVTNGNCTGNFKLKVTGNPSGGGEETLSIEEGVFDIYAI</sequence>
<dbReference type="AlphaFoldDB" id="A0A1H2A1D5"/>
<dbReference type="RefSeq" id="WP_092278921.1">
    <property type="nucleotide sequence ID" value="NZ_LT629762.1"/>
</dbReference>